<accession>A0A645B2W6</accession>
<dbReference type="AlphaFoldDB" id="A0A645B2W6"/>
<comment type="caution">
    <text evidence="2">The sequence shown here is derived from an EMBL/GenBank/DDBJ whole genome shotgun (WGS) entry which is preliminary data.</text>
</comment>
<reference evidence="2" key="1">
    <citation type="submission" date="2019-08" db="EMBL/GenBank/DDBJ databases">
        <authorList>
            <person name="Kucharzyk K."/>
            <person name="Murdoch R.W."/>
            <person name="Higgins S."/>
            <person name="Loffler F."/>
        </authorList>
    </citation>
    <scope>NUCLEOTIDE SEQUENCE</scope>
</reference>
<dbReference type="EMBL" id="VSSQ01017460">
    <property type="protein sequence ID" value="MPM59792.1"/>
    <property type="molecule type" value="Genomic_DNA"/>
</dbReference>
<keyword evidence="1" id="KW-0812">Transmembrane</keyword>
<name>A0A645B2W6_9ZZZZ</name>
<proteinExistence type="predicted"/>
<keyword evidence="1" id="KW-1133">Transmembrane helix</keyword>
<protein>
    <submittedName>
        <fullName evidence="2">Uncharacterized protein</fullName>
    </submittedName>
</protein>
<evidence type="ECO:0000313" key="2">
    <source>
        <dbReference type="EMBL" id="MPM59792.1"/>
    </source>
</evidence>
<sequence>MAKDWSITVFVMVSPTYTLFFAIRLKHHRNINIQRDILSILGSNLSEVIDLTQEFHQTVIYQRLLGVAQSEVIQSLPQGFRGWNSPKIQGFFEQWIVSIQIHIDKIISTERKQRRRDLQNIAVPDFSMFDPLALHSVDLLPSIESEQRSCQNSSAVRVDFFASLLYLYHHSAVGLIVLANLEYS</sequence>
<organism evidence="2">
    <name type="scientific">bioreactor metagenome</name>
    <dbReference type="NCBI Taxonomy" id="1076179"/>
    <lineage>
        <taxon>unclassified sequences</taxon>
        <taxon>metagenomes</taxon>
        <taxon>ecological metagenomes</taxon>
    </lineage>
</organism>
<gene>
    <name evidence="2" type="ORF">SDC9_106638</name>
</gene>
<keyword evidence="1" id="KW-0472">Membrane</keyword>
<feature type="transmembrane region" description="Helical" evidence="1">
    <location>
        <begin position="6"/>
        <end position="25"/>
    </location>
</feature>
<evidence type="ECO:0000256" key="1">
    <source>
        <dbReference type="SAM" id="Phobius"/>
    </source>
</evidence>